<dbReference type="EC" id="3.1.-.-" evidence="9"/>
<comment type="function">
    <text evidence="9">CRISPR (clustered regularly interspaced short palindromic repeat), is an adaptive immune system that provides protection against mobile genetic elements (viruses, transposable elements and conjugative plasmids). CRISPR clusters contain spacers, sequences complementary to antecedent mobile elements, and target invading nucleic acids. CRISPR clusters are transcribed and processed into CRISPR RNA (crRNA). Acts as a dsDNA endonuclease. Involved in the integration of spacer DNA into the CRISPR cassette.</text>
</comment>
<dbReference type="GO" id="GO:0051607">
    <property type="term" value="P:defense response to virus"/>
    <property type="evidence" value="ECO:0007669"/>
    <property type="project" value="UniProtKB-UniRule"/>
</dbReference>
<dbReference type="Pfam" id="PF01867">
    <property type="entry name" value="Cas_Cas1"/>
    <property type="match status" value="2"/>
</dbReference>
<dbReference type="NCBIfam" id="TIGR00287">
    <property type="entry name" value="cas1"/>
    <property type="match status" value="1"/>
</dbReference>
<dbReference type="HAMAP" id="MF_01470">
    <property type="entry name" value="Cas1"/>
    <property type="match status" value="1"/>
</dbReference>
<comment type="subunit">
    <text evidence="9">Homodimer, forms a heterotetramer with a Cas2 homodimer.</text>
</comment>
<dbReference type="EMBL" id="CP026994">
    <property type="protein sequence ID" value="QLH04770.1"/>
    <property type="molecule type" value="Genomic_DNA"/>
</dbReference>
<dbReference type="Gene3D" id="1.20.120.920">
    <property type="entry name" value="CRISPR-associated endonuclease Cas1, C-terminal domain"/>
    <property type="match status" value="1"/>
</dbReference>
<keyword evidence="2 9" id="KW-0479">Metal-binding</keyword>
<keyword evidence="7 9" id="KW-0238">DNA-binding</keyword>
<dbReference type="InterPro" id="IPR002729">
    <property type="entry name" value="CRISPR-assoc_Cas1"/>
</dbReference>
<dbReference type="InterPro" id="IPR042206">
    <property type="entry name" value="CRISPR-assoc_Cas1_C"/>
</dbReference>
<evidence type="ECO:0000256" key="3">
    <source>
        <dbReference type="ARBA" id="ARBA00022759"/>
    </source>
</evidence>
<dbReference type="CDD" id="cd09634">
    <property type="entry name" value="Cas1_I-II-III"/>
    <property type="match status" value="1"/>
</dbReference>
<keyword evidence="11" id="KW-1185">Reference proteome</keyword>
<dbReference type="AlphaFoldDB" id="A0A7D5M537"/>
<evidence type="ECO:0000256" key="1">
    <source>
        <dbReference type="ARBA" id="ARBA00022722"/>
    </source>
</evidence>
<evidence type="ECO:0000256" key="7">
    <source>
        <dbReference type="ARBA" id="ARBA00023125"/>
    </source>
</evidence>
<evidence type="ECO:0000256" key="8">
    <source>
        <dbReference type="ARBA" id="ARBA00023211"/>
    </source>
</evidence>
<feature type="binding site" evidence="9">
    <location>
        <position position="238"/>
    </location>
    <ligand>
        <name>Mn(2+)</name>
        <dbReference type="ChEBI" id="CHEBI:29035"/>
    </ligand>
</feature>
<feature type="binding site" evidence="9">
    <location>
        <position position="151"/>
    </location>
    <ligand>
        <name>Mn(2+)</name>
        <dbReference type="ChEBI" id="CHEBI:29035"/>
    </ligand>
</feature>
<dbReference type="Gene3D" id="3.100.10.20">
    <property type="entry name" value="CRISPR-associated endonuclease Cas1, N-terminal domain"/>
    <property type="match status" value="1"/>
</dbReference>
<name>A0A7D5M537_9ARCH</name>
<keyword evidence="5 9" id="KW-0460">Magnesium</keyword>
<feature type="binding site" evidence="9">
    <location>
        <position position="223"/>
    </location>
    <ligand>
        <name>Mn(2+)</name>
        <dbReference type="ChEBI" id="CHEBI:29035"/>
    </ligand>
</feature>
<evidence type="ECO:0000256" key="9">
    <source>
        <dbReference type="HAMAP-Rule" id="MF_01470"/>
    </source>
</evidence>
<evidence type="ECO:0000256" key="6">
    <source>
        <dbReference type="ARBA" id="ARBA00023118"/>
    </source>
</evidence>
<evidence type="ECO:0000313" key="10">
    <source>
        <dbReference type="EMBL" id="QLH04770.1"/>
    </source>
</evidence>
<keyword evidence="3 9" id="KW-0255">Endonuclease</keyword>
<dbReference type="GO" id="GO:0046872">
    <property type="term" value="F:metal ion binding"/>
    <property type="evidence" value="ECO:0007669"/>
    <property type="project" value="UniProtKB-UniRule"/>
</dbReference>
<dbReference type="InterPro" id="IPR050646">
    <property type="entry name" value="Cas1"/>
</dbReference>
<protein>
    <recommendedName>
        <fullName evidence="9">CRISPR-associated endonuclease Cas1</fullName>
        <ecNumber evidence="9">3.1.-.-</ecNumber>
    </recommendedName>
</protein>
<evidence type="ECO:0000256" key="4">
    <source>
        <dbReference type="ARBA" id="ARBA00022801"/>
    </source>
</evidence>
<keyword evidence="1 9" id="KW-0540">Nuclease</keyword>
<evidence type="ECO:0000256" key="2">
    <source>
        <dbReference type="ARBA" id="ARBA00022723"/>
    </source>
</evidence>
<dbReference type="Proteomes" id="UP000509441">
    <property type="component" value="Chromosome"/>
</dbReference>
<gene>
    <name evidence="9 10" type="primary">cas1</name>
    <name evidence="10" type="ORF">C5F49_05165</name>
</gene>
<keyword evidence="4 9" id="KW-0378">Hydrolase</keyword>
<dbReference type="GeneID" id="56061338"/>
<dbReference type="OrthoDB" id="2216at2157"/>
<accession>A0A7D5M537</accession>
<comment type="similarity">
    <text evidence="9">Belongs to the CRISPR-associated endonuclease Cas1 family.</text>
</comment>
<dbReference type="GO" id="GO:0043571">
    <property type="term" value="P:maintenance of CRISPR repeat elements"/>
    <property type="evidence" value="ECO:0007669"/>
    <property type="project" value="UniProtKB-UniRule"/>
</dbReference>
<keyword evidence="6 9" id="KW-0051">Antiviral defense</keyword>
<dbReference type="PANTHER" id="PTHR34353">
    <property type="entry name" value="CRISPR-ASSOCIATED ENDONUCLEASE CAS1 1"/>
    <property type="match status" value="1"/>
</dbReference>
<reference evidence="10 11" key="1">
    <citation type="submission" date="2018-02" db="EMBL/GenBank/DDBJ databases">
        <title>Complete genome of Nitrosopumilus oxyclinae HCE1.</title>
        <authorList>
            <person name="Qin W."/>
            <person name="Zheng Y."/>
            <person name="Stahl D.A."/>
        </authorList>
    </citation>
    <scope>NUCLEOTIDE SEQUENCE [LARGE SCALE GENOMIC DNA]</scope>
    <source>
        <strain evidence="10 11">HCE1</strain>
    </source>
</reference>
<comment type="cofactor">
    <cofactor evidence="9">
        <name>Mg(2+)</name>
        <dbReference type="ChEBI" id="CHEBI:18420"/>
    </cofactor>
    <cofactor evidence="9">
        <name>Mn(2+)</name>
        <dbReference type="ChEBI" id="CHEBI:29035"/>
    </cofactor>
</comment>
<dbReference type="KEGG" id="nox:C5F49_05165"/>
<organism evidence="10 11">
    <name type="scientific">Nitrosopumilus oxyclinae</name>
    <dbReference type="NCBI Taxonomy" id="1959104"/>
    <lineage>
        <taxon>Archaea</taxon>
        <taxon>Nitrososphaerota</taxon>
        <taxon>Nitrososphaeria</taxon>
        <taxon>Nitrosopumilales</taxon>
        <taxon>Nitrosopumilaceae</taxon>
        <taxon>Nitrosopumilus</taxon>
    </lineage>
</organism>
<sequence>MALQGKKNHYNVKFLKGYGHSISVKNSKIILKSNHDPFSEPEIEEWAVKNMPYEKIVMQGKGYISTEALTQLSENNRNVILLDHHGKPVTFCNGMMDSLTGTKYKMAQYDTFRNESKCQYLTKQIISAKKESQLKLLKLIGSPVDTLSDKENVSAITYWREFAKFIPPKYGFQSRNQSSIKISKKDATDIINALLNYGYSVLAGEISKFVCGFGLDPYLGFMHRTHSGFQPLVYDIIEPFRWMVDYSVYKIANHKDSRKQIKLKEYSYSKDGTIVIEYALIKRFLELLERQFSQERKYNSRYGKKTESGLKSVQEITIGKIKVQNLVEYCLGKQLKIEF</sequence>
<evidence type="ECO:0000256" key="5">
    <source>
        <dbReference type="ARBA" id="ARBA00022842"/>
    </source>
</evidence>
<evidence type="ECO:0000313" key="11">
    <source>
        <dbReference type="Proteomes" id="UP000509441"/>
    </source>
</evidence>
<dbReference type="GO" id="GO:0016787">
    <property type="term" value="F:hydrolase activity"/>
    <property type="evidence" value="ECO:0007669"/>
    <property type="project" value="UniProtKB-KW"/>
</dbReference>
<dbReference type="InterPro" id="IPR042211">
    <property type="entry name" value="CRISPR-assoc_Cas1_N"/>
</dbReference>
<dbReference type="GO" id="GO:0003677">
    <property type="term" value="F:DNA binding"/>
    <property type="evidence" value="ECO:0007669"/>
    <property type="project" value="UniProtKB-KW"/>
</dbReference>
<dbReference type="RefSeq" id="WP_179361984.1">
    <property type="nucleotide sequence ID" value="NZ_CP026994.1"/>
</dbReference>
<keyword evidence="8 9" id="KW-0464">Manganese</keyword>
<proteinExistence type="inferred from homology"/>
<dbReference type="GO" id="GO:0004519">
    <property type="term" value="F:endonuclease activity"/>
    <property type="evidence" value="ECO:0007669"/>
    <property type="project" value="UniProtKB-UniRule"/>
</dbReference>
<dbReference type="PANTHER" id="PTHR34353:SF2">
    <property type="entry name" value="CRISPR-ASSOCIATED ENDONUCLEASE CAS1 1"/>
    <property type="match status" value="1"/>
</dbReference>